<dbReference type="Gene3D" id="1.10.287.770">
    <property type="entry name" value="YojJ-like"/>
    <property type="match status" value="1"/>
</dbReference>
<evidence type="ECO:0000256" key="4">
    <source>
        <dbReference type="ARBA" id="ARBA00022461"/>
    </source>
</evidence>
<evidence type="ECO:0000256" key="12">
    <source>
        <dbReference type="RuleBase" id="RU000679"/>
    </source>
</evidence>
<comment type="subcellular location">
    <subcellularLocation>
        <location evidence="1">Membrane</location>
        <topology evidence="1">Multi-pass membrane protein</topology>
    </subcellularLocation>
</comment>
<dbReference type="PANTHER" id="PTHR11690:SF253">
    <property type="entry name" value="PICKPOCKET 18-RELATED"/>
    <property type="match status" value="1"/>
</dbReference>
<dbReference type="InterPro" id="IPR001873">
    <property type="entry name" value="ENaC"/>
</dbReference>
<dbReference type="GO" id="GO:0015280">
    <property type="term" value="F:ligand-gated sodium channel activity"/>
    <property type="evidence" value="ECO:0007669"/>
    <property type="project" value="TreeGrafter"/>
</dbReference>
<dbReference type="PANTHER" id="PTHR11690">
    <property type="entry name" value="AMILORIDE-SENSITIVE SODIUM CHANNEL-RELATED"/>
    <property type="match status" value="1"/>
</dbReference>
<dbReference type="OrthoDB" id="6436100at2759"/>
<name>A0A154PGC8_DUFNO</name>
<evidence type="ECO:0000256" key="9">
    <source>
        <dbReference type="ARBA" id="ARBA00023136"/>
    </source>
</evidence>
<feature type="transmembrane region" description="Helical" evidence="13">
    <location>
        <begin position="60"/>
        <end position="81"/>
    </location>
</feature>
<protein>
    <submittedName>
        <fullName evidence="14">Sodium channel protein Nach</fullName>
    </submittedName>
</protein>
<keyword evidence="5 12" id="KW-0812">Transmembrane</keyword>
<sequence>MNTKGNYAYPSWVSTESRNSTKKSHFRKTFMKYAKLYCKYTKLAGFKYFVDEETSWFDRFLLLLAYAFTVPALIYTIYGGYLDVMQNPCFSSVDTEYLPTQELDFPGVSICSINRISRQAALEMANEVFQLNITRLSVDEILDMFLQLGDLYDSDLMRHDRTYRIDQLLAQFYGGYYDITAIMKRLTPDCTKLLQRCLFHNEERTCSEIFQFRKTQDGFCCTFNYATKGDDLLLRHGFDHKLDPLKVEYLGEDRGLVVLMDLSINDYFYPIFPITGCKVNIFNPHDYPDVSSGGVIEILVSPTRQVKVAVEAIVAYSTPNILAYSLEHRYCVFSEEMESVRSSYTYSDCIVDCRIADILRLCKCVPFFLPNRESKRVCDLDDVPCLTKHKYKWYSVVPNTDLYDGEIQESDEVLHCKNCYPLCNDVNYNAKMSDTYLPRAQHTSKILNGMKFENQSVLYVYFSSFGTIKLRQDVVYRWYELLGDASGIGGIFLGFSLIAVVEFAYFVGLFVLELLKGPDSSDRAKDESGRKRAAIQTIYWGELYPRTRPGVIADQRDRRRDKD</sequence>
<dbReference type="STRING" id="178035.A0A154PGC8"/>
<evidence type="ECO:0000256" key="2">
    <source>
        <dbReference type="ARBA" id="ARBA00007193"/>
    </source>
</evidence>
<evidence type="ECO:0000313" key="14">
    <source>
        <dbReference type="EMBL" id="KZC10892.1"/>
    </source>
</evidence>
<dbReference type="PRINTS" id="PR01078">
    <property type="entry name" value="AMINACHANNEL"/>
</dbReference>
<feature type="transmembrane region" description="Helical" evidence="13">
    <location>
        <begin position="491"/>
        <end position="515"/>
    </location>
</feature>
<keyword evidence="3 12" id="KW-0813">Transport</keyword>
<keyword evidence="4 12" id="KW-0894">Sodium channel</keyword>
<dbReference type="EMBL" id="KQ434899">
    <property type="protein sequence ID" value="KZC10892.1"/>
    <property type="molecule type" value="Genomic_DNA"/>
</dbReference>
<reference evidence="14 15" key="1">
    <citation type="submission" date="2015-07" db="EMBL/GenBank/DDBJ databases">
        <title>The genome of Dufourea novaeangliae.</title>
        <authorList>
            <person name="Pan H."/>
            <person name="Kapheim K."/>
        </authorList>
    </citation>
    <scope>NUCLEOTIDE SEQUENCE [LARGE SCALE GENOMIC DNA]</scope>
    <source>
        <strain evidence="14">0120121106</strain>
        <tissue evidence="14">Whole body</tissue>
    </source>
</reference>
<evidence type="ECO:0000256" key="6">
    <source>
        <dbReference type="ARBA" id="ARBA00022989"/>
    </source>
</evidence>
<proteinExistence type="inferred from homology"/>
<organism evidence="14 15">
    <name type="scientific">Dufourea novaeangliae</name>
    <name type="common">Sweat bee</name>
    <dbReference type="NCBI Taxonomy" id="178035"/>
    <lineage>
        <taxon>Eukaryota</taxon>
        <taxon>Metazoa</taxon>
        <taxon>Ecdysozoa</taxon>
        <taxon>Arthropoda</taxon>
        <taxon>Hexapoda</taxon>
        <taxon>Insecta</taxon>
        <taxon>Pterygota</taxon>
        <taxon>Neoptera</taxon>
        <taxon>Endopterygota</taxon>
        <taxon>Hymenoptera</taxon>
        <taxon>Apocrita</taxon>
        <taxon>Aculeata</taxon>
        <taxon>Apoidea</taxon>
        <taxon>Anthophila</taxon>
        <taxon>Halictidae</taxon>
        <taxon>Rophitinae</taxon>
        <taxon>Dufourea</taxon>
    </lineage>
</organism>
<keyword evidence="6 13" id="KW-1133">Transmembrane helix</keyword>
<dbReference type="Proteomes" id="UP000076502">
    <property type="component" value="Unassembled WGS sequence"/>
</dbReference>
<evidence type="ECO:0000313" key="15">
    <source>
        <dbReference type="Proteomes" id="UP000076502"/>
    </source>
</evidence>
<evidence type="ECO:0000256" key="10">
    <source>
        <dbReference type="ARBA" id="ARBA00023201"/>
    </source>
</evidence>
<evidence type="ECO:0000256" key="1">
    <source>
        <dbReference type="ARBA" id="ARBA00004141"/>
    </source>
</evidence>
<keyword evidence="11 12" id="KW-0407">Ion channel</keyword>
<keyword evidence="7" id="KW-0915">Sodium</keyword>
<evidence type="ECO:0000256" key="5">
    <source>
        <dbReference type="ARBA" id="ARBA00022692"/>
    </source>
</evidence>
<keyword evidence="15" id="KW-1185">Reference proteome</keyword>
<dbReference type="Pfam" id="PF00858">
    <property type="entry name" value="ASC"/>
    <property type="match status" value="1"/>
</dbReference>
<accession>A0A154PGC8</accession>
<evidence type="ECO:0000256" key="8">
    <source>
        <dbReference type="ARBA" id="ARBA00023065"/>
    </source>
</evidence>
<keyword evidence="9 13" id="KW-0472">Membrane</keyword>
<comment type="similarity">
    <text evidence="2 12">Belongs to the amiloride-sensitive sodium channel (TC 1.A.6) family.</text>
</comment>
<dbReference type="GO" id="GO:0005886">
    <property type="term" value="C:plasma membrane"/>
    <property type="evidence" value="ECO:0007669"/>
    <property type="project" value="TreeGrafter"/>
</dbReference>
<dbReference type="Gene3D" id="2.60.470.10">
    <property type="entry name" value="Acid-sensing ion channels like domains"/>
    <property type="match status" value="1"/>
</dbReference>
<gene>
    <name evidence="14" type="ORF">WN55_01591</name>
</gene>
<evidence type="ECO:0000256" key="11">
    <source>
        <dbReference type="ARBA" id="ARBA00023303"/>
    </source>
</evidence>
<keyword evidence="8 12" id="KW-0406">Ion transport</keyword>
<keyword evidence="10 12" id="KW-0739">Sodium transport</keyword>
<dbReference type="AlphaFoldDB" id="A0A154PGC8"/>
<evidence type="ECO:0000256" key="7">
    <source>
        <dbReference type="ARBA" id="ARBA00023053"/>
    </source>
</evidence>
<evidence type="ECO:0000256" key="3">
    <source>
        <dbReference type="ARBA" id="ARBA00022448"/>
    </source>
</evidence>
<evidence type="ECO:0000256" key="13">
    <source>
        <dbReference type="SAM" id="Phobius"/>
    </source>
</evidence>